<dbReference type="HOGENOM" id="CLU_144639_1_0_5"/>
<evidence type="ECO:0000256" key="1">
    <source>
        <dbReference type="SAM" id="MobiDB-lite"/>
    </source>
</evidence>
<reference evidence="3 4" key="1">
    <citation type="submission" date="2012-04" db="EMBL/GenBank/DDBJ databases">
        <title>The Genome Sequence of Afipia broomeae ATCC 49717.</title>
        <authorList>
            <consortium name="The Broad Institute Genome Sequencing Platform"/>
            <person name="Earl A."/>
            <person name="Ward D."/>
            <person name="Feldgarden M."/>
            <person name="Gevers D."/>
            <person name="Huys G."/>
            <person name="Walker B."/>
            <person name="Young S.K."/>
            <person name="Zeng Q."/>
            <person name="Gargeya S."/>
            <person name="Fitzgerald M."/>
            <person name="Haas B."/>
            <person name="Abouelleil A."/>
            <person name="Alvarado L."/>
            <person name="Arachchi H.M."/>
            <person name="Berlin A."/>
            <person name="Chapman S.B."/>
            <person name="Goldberg J."/>
            <person name="Griggs A."/>
            <person name="Gujja S."/>
            <person name="Hansen M."/>
            <person name="Howarth C."/>
            <person name="Imamovic A."/>
            <person name="Larimer J."/>
            <person name="McCowen C."/>
            <person name="Montmayeur A."/>
            <person name="Murphy C."/>
            <person name="Neiman D."/>
            <person name="Pearson M."/>
            <person name="Priest M."/>
            <person name="Roberts A."/>
            <person name="Saif S."/>
            <person name="Shea T."/>
            <person name="Sisk P."/>
            <person name="Sykes S."/>
            <person name="Wortman J."/>
            <person name="Nusbaum C."/>
            <person name="Birren B."/>
        </authorList>
    </citation>
    <scope>NUCLEOTIDE SEQUENCE [LARGE SCALE GENOMIC DNA]</scope>
    <source>
        <strain evidence="3 4">ATCC 49717</strain>
    </source>
</reference>
<gene>
    <name evidence="3" type="ORF">HMPREF9695_04656</name>
</gene>
<feature type="chain" id="PRO_5003919351" description="Large exoprotein involved in heme utilization or adhesion" evidence="2">
    <location>
        <begin position="26"/>
        <end position="140"/>
    </location>
</feature>
<comment type="caution">
    <text evidence="3">The sequence shown here is derived from an EMBL/GenBank/DDBJ whole genome shotgun (WGS) entry which is preliminary data.</text>
</comment>
<dbReference type="RefSeq" id="WP_006023359.1">
    <property type="nucleotide sequence ID" value="NZ_KB375284.1"/>
</dbReference>
<feature type="signal peptide" evidence="2">
    <location>
        <begin position="1"/>
        <end position="25"/>
    </location>
</feature>
<protein>
    <recommendedName>
        <fullName evidence="5">Large exoprotein involved in heme utilization or adhesion</fullName>
    </recommendedName>
</protein>
<evidence type="ECO:0000313" key="3">
    <source>
        <dbReference type="EMBL" id="EKS34746.1"/>
    </source>
</evidence>
<evidence type="ECO:0000256" key="2">
    <source>
        <dbReference type="SAM" id="SignalP"/>
    </source>
</evidence>
<proteinExistence type="predicted"/>
<feature type="compositionally biased region" description="Polar residues" evidence="1">
    <location>
        <begin position="106"/>
        <end position="115"/>
    </location>
</feature>
<dbReference type="EMBL" id="AGWX01000005">
    <property type="protein sequence ID" value="EKS34746.1"/>
    <property type="molecule type" value="Genomic_DNA"/>
</dbReference>
<dbReference type="Proteomes" id="UP000001096">
    <property type="component" value="Unassembled WGS sequence"/>
</dbReference>
<sequence>MAVRAKTIALSLNPAARLFALAAFAAALLTAAIVLATSAKAGSSFDGSWKVTIITQSGNCDPAYSYPVRVEGGRVSYSGDGSFDISGHVGDAGAVNVTIARGDQKASGSGKLSANSGSGQWSGKSSSMTCSGRWEATRAS</sequence>
<feature type="compositionally biased region" description="Low complexity" evidence="1">
    <location>
        <begin position="116"/>
        <end position="127"/>
    </location>
</feature>
<dbReference type="eggNOG" id="ENOG5032VAT">
    <property type="taxonomic scope" value="Bacteria"/>
</dbReference>
<keyword evidence="4" id="KW-1185">Reference proteome</keyword>
<organism evidence="3 4">
    <name type="scientific">Afipia broomeae ATCC 49717</name>
    <dbReference type="NCBI Taxonomy" id="883078"/>
    <lineage>
        <taxon>Bacteria</taxon>
        <taxon>Pseudomonadati</taxon>
        <taxon>Pseudomonadota</taxon>
        <taxon>Alphaproteobacteria</taxon>
        <taxon>Hyphomicrobiales</taxon>
        <taxon>Nitrobacteraceae</taxon>
        <taxon>Afipia</taxon>
    </lineage>
</organism>
<feature type="region of interest" description="Disordered" evidence="1">
    <location>
        <begin position="103"/>
        <end position="140"/>
    </location>
</feature>
<evidence type="ECO:0008006" key="5">
    <source>
        <dbReference type="Google" id="ProtNLM"/>
    </source>
</evidence>
<dbReference type="AlphaFoldDB" id="K8P012"/>
<accession>K8P012</accession>
<dbReference type="PATRIC" id="fig|883078.3.peg.4808"/>
<keyword evidence="2" id="KW-0732">Signal</keyword>
<evidence type="ECO:0000313" key="4">
    <source>
        <dbReference type="Proteomes" id="UP000001096"/>
    </source>
</evidence>
<name>K8P012_9BRAD</name>